<dbReference type="GO" id="GO:0003677">
    <property type="term" value="F:DNA binding"/>
    <property type="evidence" value="ECO:0007669"/>
    <property type="project" value="UniProtKB-UniRule"/>
</dbReference>
<dbReference type="GO" id="GO:0008408">
    <property type="term" value="F:3'-5' exonuclease activity"/>
    <property type="evidence" value="ECO:0007669"/>
    <property type="project" value="UniProtKB-UniRule"/>
</dbReference>
<dbReference type="InterPro" id="IPR018320">
    <property type="entry name" value="DNA_polymerase_1"/>
</dbReference>
<dbReference type="InterPro" id="IPR036397">
    <property type="entry name" value="RNaseH_sf"/>
</dbReference>
<dbReference type="CDD" id="cd08637">
    <property type="entry name" value="DNA_pol_A_pol_I_C"/>
    <property type="match status" value="1"/>
</dbReference>
<dbReference type="CDD" id="cd09859">
    <property type="entry name" value="PIN_53EXO"/>
    <property type="match status" value="1"/>
</dbReference>
<evidence type="ECO:0000256" key="11">
    <source>
        <dbReference type="ARBA" id="ARBA00022839"/>
    </source>
</evidence>
<comment type="similarity">
    <text evidence="1 17">Belongs to the DNA polymerase type-A family.</text>
</comment>
<dbReference type="SMART" id="SM00475">
    <property type="entry name" value="53EXOc"/>
    <property type="match status" value="1"/>
</dbReference>
<feature type="domain" description="5'-3' exonuclease" evidence="19">
    <location>
        <begin position="11"/>
        <end position="276"/>
    </location>
</feature>
<comment type="subunit">
    <text evidence="2">Single-chain monomer with multiple functions.</text>
</comment>
<evidence type="ECO:0000256" key="2">
    <source>
        <dbReference type="ARBA" id="ARBA00011541"/>
    </source>
</evidence>
<dbReference type="InterPro" id="IPR002562">
    <property type="entry name" value="3'-5'_exonuclease_dom"/>
</dbReference>
<dbReference type="NCBIfam" id="TIGR00593">
    <property type="entry name" value="pola"/>
    <property type="match status" value="1"/>
</dbReference>
<dbReference type="SUPFAM" id="SSF53098">
    <property type="entry name" value="Ribonuclease H-like"/>
    <property type="match status" value="1"/>
</dbReference>
<keyword evidence="6 17" id="KW-0548">Nucleotidyltransferase</keyword>
<dbReference type="SMART" id="SM00279">
    <property type="entry name" value="HhH2"/>
    <property type="match status" value="1"/>
</dbReference>
<evidence type="ECO:0000256" key="5">
    <source>
        <dbReference type="ARBA" id="ARBA00022679"/>
    </source>
</evidence>
<dbReference type="SMART" id="SM00474">
    <property type="entry name" value="35EXOc"/>
    <property type="match status" value="1"/>
</dbReference>
<dbReference type="SUPFAM" id="SSF88723">
    <property type="entry name" value="PIN domain-like"/>
    <property type="match status" value="1"/>
</dbReference>
<keyword evidence="13 17" id="KW-0238">DNA-binding</keyword>
<dbReference type="Gene3D" id="3.40.50.1010">
    <property type="entry name" value="5'-nuclease"/>
    <property type="match status" value="1"/>
</dbReference>
<accession>A0A371RIX2</accession>
<dbReference type="AlphaFoldDB" id="A0A371RIX2"/>
<dbReference type="GO" id="GO:0006261">
    <property type="term" value="P:DNA-templated DNA replication"/>
    <property type="evidence" value="ECO:0007669"/>
    <property type="project" value="UniProtKB-UniRule"/>
</dbReference>
<keyword evidence="9 17" id="KW-0227">DNA damage</keyword>
<evidence type="ECO:0000313" key="21">
    <source>
        <dbReference type="EMBL" id="RFB05407.1"/>
    </source>
</evidence>
<keyword evidence="12 17" id="KW-0239">DNA-directed DNA polymerase</keyword>
<evidence type="ECO:0000256" key="10">
    <source>
        <dbReference type="ARBA" id="ARBA00022801"/>
    </source>
</evidence>
<keyword evidence="10 17" id="KW-0378">Hydrolase</keyword>
<dbReference type="NCBIfam" id="NF004397">
    <property type="entry name" value="PRK05755.1"/>
    <property type="match status" value="1"/>
</dbReference>
<feature type="domain" description="3'-5' exonuclease" evidence="18">
    <location>
        <begin position="328"/>
        <end position="523"/>
    </location>
</feature>
<dbReference type="PRINTS" id="PR00868">
    <property type="entry name" value="DNAPOLI"/>
</dbReference>
<keyword evidence="22" id="KW-1185">Reference proteome</keyword>
<feature type="domain" description="DNA-directed DNA polymerase family A palm" evidence="20">
    <location>
        <begin position="692"/>
        <end position="898"/>
    </location>
</feature>
<dbReference type="InterPro" id="IPR029060">
    <property type="entry name" value="PIN-like_dom_sf"/>
</dbReference>
<dbReference type="EMBL" id="QUQO01000001">
    <property type="protein sequence ID" value="RFB05407.1"/>
    <property type="molecule type" value="Genomic_DNA"/>
</dbReference>
<dbReference type="GO" id="GO:0008409">
    <property type="term" value="F:5'-3' exonuclease activity"/>
    <property type="evidence" value="ECO:0007669"/>
    <property type="project" value="UniProtKB-UniRule"/>
</dbReference>
<dbReference type="GO" id="GO:0006302">
    <property type="term" value="P:double-strand break repair"/>
    <property type="evidence" value="ECO:0007669"/>
    <property type="project" value="TreeGrafter"/>
</dbReference>
<dbReference type="EC" id="2.7.7.7" evidence="3 16"/>
<dbReference type="PROSITE" id="PS00447">
    <property type="entry name" value="DNA_POLYMERASE_A"/>
    <property type="match status" value="1"/>
</dbReference>
<evidence type="ECO:0000256" key="14">
    <source>
        <dbReference type="ARBA" id="ARBA00023204"/>
    </source>
</evidence>
<dbReference type="InterPro" id="IPR020046">
    <property type="entry name" value="5-3_exonucl_a-hlix_arch_N"/>
</dbReference>
<evidence type="ECO:0000256" key="15">
    <source>
        <dbReference type="ARBA" id="ARBA00049244"/>
    </source>
</evidence>
<dbReference type="CDD" id="cd09898">
    <property type="entry name" value="H3TH_53EXO"/>
    <property type="match status" value="1"/>
</dbReference>
<keyword evidence="5 17" id="KW-0808">Transferase</keyword>
<evidence type="ECO:0000256" key="1">
    <source>
        <dbReference type="ARBA" id="ARBA00007705"/>
    </source>
</evidence>
<dbReference type="FunCoup" id="A0A371RIX2">
    <property type="interactions" value="495"/>
</dbReference>
<evidence type="ECO:0000256" key="16">
    <source>
        <dbReference type="NCBIfam" id="TIGR00593"/>
    </source>
</evidence>
<evidence type="ECO:0000256" key="17">
    <source>
        <dbReference type="RuleBase" id="RU004460"/>
    </source>
</evidence>
<dbReference type="Pfam" id="PF02739">
    <property type="entry name" value="5_3_exonuc_N"/>
    <property type="match status" value="1"/>
</dbReference>
<dbReference type="Pfam" id="PF00476">
    <property type="entry name" value="DNA_pol_A"/>
    <property type="match status" value="1"/>
</dbReference>
<dbReference type="OrthoDB" id="9806424at2"/>
<dbReference type="Pfam" id="PF01612">
    <property type="entry name" value="DNA_pol_A_exo1"/>
    <property type="match status" value="1"/>
</dbReference>
<dbReference type="GO" id="GO:0003887">
    <property type="term" value="F:DNA-directed DNA polymerase activity"/>
    <property type="evidence" value="ECO:0007669"/>
    <property type="project" value="UniProtKB-UniRule"/>
</dbReference>
<dbReference type="InterPro" id="IPR002421">
    <property type="entry name" value="5-3_exonuclease"/>
</dbReference>
<gene>
    <name evidence="17" type="primary">polA</name>
    <name evidence="21" type="ORF">DX908_09150</name>
</gene>
<evidence type="ECO:0000259" key="19">
    <source>
        <dbReference type="SMART" id="SM00475"/>
    </source>
</evidence>
<dbReference type="FunFam" id="3.30.420.10:FF:000026">
    <property type="entry name" value="DNA polymerase I"/>
    <property type="match status" value="1"/>
</dbReference>
<comment type="caution">
    <text evidence="21">The sequence shown here is derived from an EMBL/GenBank/DDBJ whole genome shotgun (WGS) entry which is preliminary data.</text>
</comment>
<dbReference type="PANTHER" id="PTHR10133:SF27">
    <property type="entry name" value="DNA POLYMERASE NU"/>
    <property type="match status" value="1"/>
</dbReference>
<dbReference type="SUPFAM" id="SSF47807">
    <property type="entry name" value="5' to 3' exonuclease, C-terminal subdomain"/>
    <property type="match status" value="1"/>
</dbReference>
<dbReference type="SMR" id="A0A371RIX2"/>
<dbReference type="InterPro" id="IPR002298">
    <property type="entry name" value="DNA_polymerase_A"/>
</dbReference>
<keyword evidence="8" id="KW-0540">Nuclease</keyword>
<sequence length="938" mass="102830">MSKPKPLDGNSRLYLIDGSAYIFRAYHALPPLTRKSDGLPIGAVSGFCNMLWKLLTDVQDAAQEHIGTPTHFAVVFDYSGKSFRNALYKEYKANRPPAPEDLVPQFPLIRDATRAFGLPCLEQEGFEADDIIATHARLAEEAGAETVIVSSDKDLTQLVTDRTVMFDPMKNKIMDTAAVIEKFGVGPELMIDLQALMGDSTDNVPGVPGIGPKTAAQLLEEYGSLDDILAQTEEIKQKKRREMLETHKEEALISRQLVTLDRNVPVPDDPADFIVKDFDHETLISFLEEMEFSTLTRRIREAGGIAAPETKKASAPSASSIGFDRDKYEVIYDPDDLRALMDEAIEVGTLAVDTETDSLNAMRARLVGLCFSLRPGHGVYVPLLHGSSDGLDFDGDENAAKQMDQKLALEIIKPVLEDASVLKVGQNLKYDALILSRHGIDIQPYDDTMLLSYAVESGIGNHGMDELAERHLGHTCISFKEIAGTGKNAKTFDQIAIPEAAKYAAEDADVTLRLFHVLKRQVADDGMMTVYETMDRPLVHVVRDMEEAGIRVDKQHLSRLSGEFAQRMAAHEAEAHKLAGESFNLGSPKQISEILFGKLGLPGGKKTKTGAWSTAADTLDDLAAEGIEIATELLAWRQLSKLKGTYTDALQETIHPDTGRVHTSYSLAATTTGRLSSNDPNLQNIPIRTEDGRKIREAFIAEKGNVLISADYSQIELRLLAHIAGIDALQNAFREGLDIHAMTASEVFGVPIEGMDPSVRRSAKAINFGIIYGISAFGLARQLAIPRGEASQYIKDYFEKFPGIRQYMDDMIAAAKADGYVETLFGRRAHAPNINSKQHPVRSFAERQAINAPIQGSAADVVKRAMIRVPPALKEAGLSGRMLLQVHDELLIECPKAEADETAALLKDVMEKATLPALEISVPLIVEAGIGKNWQEAH</sequence>
<evidence type="ECO:0000256" key="7">
    <source>
        <dbReference type="ARBA" id="ARBA00022705"/>
    </source>
</evidence>
<dbReference type="InterPro" id="IPR012337">
    <property type="entry name" value="RNaseH-like_sf"/>
</dbReference>
<dbReference type="FunFam" id="1.20.1060.10:FF:000001">
    <property type="entry name" value="DNA polymerase I"/>
    <property type="match status" value="1"/>
</dbReference>
<evidence type="ECO:0000256" key="6">
    <source>
        <dbReference type="ARBA" id="ARBA00022695"/>
    </source>
</evidence>
<dbReference type="InterPro" id="IPR001098">
    <property type="entry name" value="DNA-dir_DNA_pol_A_palm_dom"/>
</dbReference>
<dbReference type="SUPFAM" id="SSF56672">
    <property type="entry name" value="DNA/RNA polymerases"/>
    <property type="match status" value="1"/>
</dbReference>
<evidence type="ECO:0000256" key="4">
    <source>
        <dbReference type="ARBA" id="ARBA00020311"/>
    </source>
</evidence>
<evidence type="ECO:0000256" key="12">
    <source>
        <dbReference type="ARBA" id="ARBA00022932"/>
    </source>
</evidence>
<dbReference type="RefSeq" id="WP_116392039.1">
    <property type="nucleotide sequence ID" value="NZ_QUQO01000001.1"/>
</dbReference>
<evidence type="ECO:0000256" key="8">
    <source>
        <dbReference type="ARBA" id="ARBA00022722"/>
    </source>
</evidence>
<name>A0A371RIX2_9PROT</name>
<dbReference type="InterPro" id="IPR043502">
    <property type="entry name" value="DNA/RNA_pol_sf"/>
</dbReference>
<dbReference type="CDD" id="cd06139">
    <property type="entry name" value="DNA_polA_I_Ecoli_like_exo"/>
    <property type="match status" value="1"/>
</dbReference>
<dbReference type="InterPro" id="IPR019760">
    <property type="entry name" value="DNA-dir_DNA_pol_A_CS"/>
</dbReference>
<keyword evidence="11 17" id="KW-0269">Exonuclease</keyword>
<proteinExistence type="inferred from homology"/>
<comment type="function">
    <text evidence="17">In addition to polymerase activity, this DNA polymerase exhibits 3'-5' and 5'-3' exonuclease activity.</text>
</comment>
<evidence type="ECO:0000259" key="18">
    <source>
        <dbReference type="SMART" id="SM00474"/>
    </source>
</evidence>
<dbReference type="Gene3D" id="1.10.150.20">
    <property type="entry name" value="5' to 3' exonuclease, C-terminal subdomain"/>
    <property type="match status" value="2"/>
</dbReference>
<protein>
    <recommendedName>
        <fullName evidence="4 16">DNA polymerase I</fullName>
        <ecNumber evidence="3 16">2.7.7.7</ecNumber>
    </recommendedName>
</protein>
<organism evidence="21 22">
    <name type="scientific">Parvularcula marina</name>
    <dbReference type="NCBI Taxonomy" id="2292771"/>
    <lineage>
        <taxon>Bacteria</taxon>
        <taxon>Pseudomonadati</taxon>
        <taxon>Pseudomonadota</taxon>
        <taxon>Alphaproteobacteria</taxon>
        <taxon>Parvularculales</taxon>
        <taxon>Parvularculaceae</taxon>
        <taxon>Parvularcula</taxon>
    </lineage>
</organism>
<evidence type="ECO:0000256" key="3">
    <source>
        <dbReference type="ARBA" id="ARBA00012417"/>
    </source>
</evidence>
<dbReference type="InterPro" id="IPR036279">
    <property type="entry name" value="5-3_exonuclease_C_sf"/>
</dbReference>
<keyword evidence="7 17" id="KW-0235">DNA replication</keyword>
<dbReference type="PANTHER" id="PTHR10133">
    <property type="entry name" value="DNA POLYMERASE I"/>
    <property type="match status" value="1"/>
</dbReference>
<keyword evidence="14 17" id="KW-0234">DNA repair</keyword>
<dbReference type="Gene3D" id="1.20.1060.10">
    <property type="entry name" value="Taq DNA Polymerase, Chain T, domain 4"/>
    <property type="match status" value="1"/>
</dbReference>
<dbReference type="InterPro" id="IPR008918">
    <property type="entry name" value="HhH2"/>
</dbReference>
<evidence type="ECO:0000313" key="22">
    <source>
        <dbReference type="Proteomes" id="UP000264589"/>
    </source>
</evidence>
<evidence type="ECO:0000256" key="9">
    <source>
        <dbReference type="ARBA" id="ARBA00022763"/>
    </source>
</evidence>
<dbReference type="Pfam" id="PF01367">
    <property type="entry name" value="5_3_exonuc"/>
    <property type="match status" value="1"/>
</dbReference>
<dbReference type="InParanoid" id="A0A371RIX2"/>
<dbReference type="FunFam" id="1.10.150.20:FF:000002">
    <property type="entry name" value="DNA polymerase I"/>
    <property type="match status" value="1"/>
</dbReference>
<dbReference type="FunFam" id="3.40.50.1010:FF:000001">
    <property type="entry name" value="DNA polymerase I"/>
    <property type="match status" value="1"/>
</dbReference>
<dbReference type="FunFam" id="1.10.150.20:FF:000003">
    <property type="entry name" value="DNA polymerase I"/>
    <property type="match status" value="1"/>
</dbReference>
<reference evidence="21 22" key="1">
    <citation type="submission" date="2018-08" db="EMBL/GenBank/DDBJ databases">
        <title>Parvularcula sp. SM1705, isolated from surface water of the South Sea China.</title>
        <authorList>
            <person name="Sun L."/>
        </authorList>
    </citation>
    <scope>NUCLEOTIDE SEQUENCE [LARGE SCALE GENOMIC DNA]</scope>
    <source>
        <strain evidence="21 22">SM1705</strain>
    </source>
</reference>
<dbReference type="SMART" id="SM00482">
    <property type="entry name" value="POLAc"/>
    <property type="match status" value="1"/>
</dbReference>
<dbReference type="InterPro" id="IPR020045">
    <property type="entry name" value="DNA_polI_H3TH"/>
</dbReference>
<dbReference type="Gene3D" id="3.30.420.10">
    <property type="entry name" value="Ribonuclease H-like superfamily/Ribonuclease H"/>
    <property type="match status" value="1"/>
</dbReference>
<dbReference type="Gene3D" id="3.30.70.370">
    <property type="match status" value="1"/>
</dbReference>
<comment type="catalytic activity">
    <reaction evidence="15 17">
        <text>DNA(n) + a 2'-deoxyribonucleoside 5'-triphosphate = DNA(n+1) + diphosphate</text>
        <dbReference type="Rhea" id="RHEA:22508"/>
        <dbReference type="Rhea" id="RHEA-COMP:17339"/>
        <dbReference type="Rhea" id="RHEA-COMP:17340"/>
        <dbReference type="ChEBI" id="CHEBI:33019"/>
        <dbReference type="ChEBI" id="CHEBI:61560"/>
        <dbReference type="ChEBI" id="CHEBI:173112"/>
        <dbReference type="EC" id="2.7.7.7"/>
    </reaction>
</comment>
<evidence type="ECO:0000259" key="20">
    <source>
        <dbReference type="SMART" id="SM00482"/>
    </source>
</evidence>
<evidence type="ECO:0000256" key="13">
    <source>
        <dbReference type="ARBA" id="ARBA00023125"/>
    </source>
</evidence>
<dbReference type="Proteomes" id="UP000264589">
    <property type="component" value="Unassembled WGS sequence"/>
</dbReference>